<dbReference type="PANTHER" id="PTHR11596:SF5">
    <property type="entry name" value="ALKALINE PHOSPHATASE"/>
    <property type="match status" value="1"/>
</dbReference>
<evidence type="ECO:0000313" key="10">
    <source>
        <dbReference type="EMBL" id="EFV04038.1"/>
    </source>
</evidence>
<feature type="binding site" evidence="8">
    <location>
        <position position="168"/>
    </location>
    <ligand>
        <name>Mg(2+)</name>
        <dbReference type="ChEBI" id="CHEBI:18420"/>
    </ligand>
</feature>
<comment type="cofactor">
    <cofactor evidence="8">
        <name>Mg(2+)</name>
        <dbReference type="ChEBI" id="CHEBI:18420"/>
    </cofactor>
    <text evidence="8">Binds 1 Mg(2+) ion.</text>
</comment>
<dbReference type="PROSITE" id="PS00123">
    <property type="entry name" value="ALKALINE_PHOSPHATASE"/>
    <property type="match status" value="1"/>
</dbReference>
<evidence type="ECO:0000256" key="9">
    <source>
        <dbReference type="RuleBase" id="RU003946"/>
    </source>
</evidence>
<dbReference type="GO" id="GO:0046872">
    <property type="term" value="F:metal ion binding"/>
    <property type="evidence" value="ECO:0007669"/>
    <property type="project" value="UniProtKB-KW"/>
</dbReference>
<comment type="caution">
    <text evidence="10">The sequence shown here is derived from an EMBL/GenBank/DDBJ whole genome shotgun (WGS) entry which is preliminary data.</text>
</comment>
<proteinExistence type="inferred from homology"/>
<keyword evidence="11" id="KW-1185">Reference proteome</keyword>
<feature type="binding site" evidence="8">
    <location>
        <position position="285"/>
    </location>
    <ligand>
        <name>Mg(2+)</name>
        <dbReference type="ChEBI" id="CHEBI:18420"/>
    </ligand>
</feature>
<accession>E6MQN9</accession>
<organism evidence="10 11">
    <name type="scientific">Segatella salivae DSM 15606</name>
    <dbReference type="NCBI Taxonomy" id="888832"/>
    <lineage>
        <taxon>Bacteria</taxon>
        <taxon>Pseudomonadati</taxon>
        <taxon>Bacteroidota</taxon>
        <taxon>Bacteroidia</taxon>
        <taxon>Bacteroidales</taxon>
        <taxon>Prevotellaceae</taxon>
        <taxon>Segatella</taxon>
    </lineage>
</organism>
<dbReference type="EMBL" id="AEQO01000148">
    <property type="protein sequence ID" value="EFV04038.1"/>
    <property type="molecule type" value="Genomic_DNA"/>
</dbReference>
<dbReference type="InterPro" id="IPR017850">
    <property type="entry name" value="Alkaline_phosphatase_core_sf"/>
</dbReference>
<feature type="binding site" evidence="8">
    <location>
        <position position="290"/>
    </location>
    <ligand>
        <name>Zn(2+)</name>
        <dbReference type="ChEBI" id="CHEBI:29105"/>
        <label>2</label>
    </ligand>
</feature>
<dbReference type="GO" id="GO:0004035">
    <property type="term" value="F:alkaline phosphatase activity"/>
    <property type="evidence" value="ECO:0007669"/>
    <property type="project" value="UniProtKB-EC"/>
</dbReference>
<feature type="active site" description="Phosphoserine intermediate" evidence="7">
    <location>
        <position position="117"/>
    </location>
</feature>
<evidence type="ECO:0000256" key="5">
    <source>
        <dbReference type="ARBA" id="ARBA00022833"/>
    </source>
</evidence>
<evidence type="ECO:0000256" key="2">
    <source>
        <dbReference type="ARBA" id="ARBA00022553"/>
    </source>
</evidence>
<dbReference type="STRING" id="888832.HMPREF9420_1807"/>
<comment type="cofactor">
    <cofactor evidence="8">
        <name>Zn(2+)</name>
        <dbReference type="ChEBI" id="CHEBI:29105"/>
    </cofactor>
    <text evidence="8">Binds 2 Zn(2+) ions.</text>
</comment>
<keyword evidence="3 8" id="KW-0479">Metal-binding</keyword>
<dbReference type="Pfam" id="PF00245">
    <property type="entry name" value="Alk_phosphatase"/>
    <property type="match status" value="1"/>
</dbReference>
<dbReference type="CDD" id="cd16012">
    <property type="entry name" value="ALP"/>
    <property type="match status" value="1"/>
</dbReference>
<comment type="similarity">
    <text evidence="1 9">Belongs to the alkaline phosphatase family.</text>
</comment>
<keyword evidence="2" id="KW-0597">Phosphoprotein</keyword>
<dbReference type="Proteomes" id="UP000003874">
    <property type="component" value="Unassembled WGS sequence"/>
</dbReference>
<dbReference type="SUPFAM" id="SSF53649">
    <property type="entry name" value="Alkaline phosphatase-like"/>
    <property type="match status" value="1"/>
</dbReference>
<dbReference type="EC" id="3.1.3.1" evidence="10"/>
<dbReference type="HOGENOM" id="CLU_008539_6_2_10"/>
<name>E6MQN9_9BACT</name>
<feature type="binding site" evidence="8">
    <location>
        <position position="333"/>
    </location>
    <ligand>
        <name>Zn(2+)</name>
        <dbReference type="ChEBI" id="CHEBI:29105"/>
        <label>2</label>
    </ligand>
</feature>
<dbReference type="InterPro" id="IPR018299">
    <property type="entry name" value="Alkaline_phosphatase_AS"/>
</dbReference>
<evidence type="ECO:0000256" key="4">
    <source>
        <dbReference type="ARBA" id="ARBA00022801"/>
    </source>
</evidence>
<reference evidence="10 11" key="1">
    <citation type="submission" date="2010-12" db="EMBL/GenBank/DDBJ databases">
        <authorList>
            <person name="Muzny D."/>
            <person name="Qin X."/>
            <person name="Deng J."/>
            <person name="Jiang H."/>
            <person name="Liu Y."/>
            <person name="Qu J."/>
            <person name="Song X.-Z."/>
            <person name="Zhang L."/>
            <person name="Thornton R."/>
            <person name="Coyle M."/>
            <person name="Francisco L."/>
            <person name="Jackson L."/>
            <person name="Javaid M."/>
            <person name="Korchina V."/>
            <person name="Kovar C."/>
            <person name="Mata R."/>
            <person name="Mathew T."/>
            <person name="Ngo R."/>
            <person name="Nguyen L."/>
            <person name="Nguyen N."/>
            <person name="Okwuonu G."/>
            <person name="Ongeri F."/>
            <person name="Pham C."/>
            <person name="Simmons D."/>
            <person name="Wilczek-Boney K."/>
            <person name="Hale W."/>
            <person name="Jakkamsetti A."/>
            <person name="Pham P."/>
            <person name="Ruth R."/>
            <person name="San Lucas F."/>
            <person name="Warren J."/>
            <person name="Zhang J."/>
            <person name="Zhao Z."/>
            <person name="Zhou C."/>
            <person name="Zhu D."/>
            <person name="Lee S."/>
            <person name="Bess C."/>
            <person name="Blankenburg K."/>
            <person name="Forbes L."/>
            <person name="Fu Q."/>
            <person name="Gubbala S."/>
            <person name="Hirani K."/>
            <person name="Jayaseelan J.C."/>
            <person name="Lara F."/>
            <person name="Munidasa M."/>
            <person name="Palculict T."/>
            <person name="Patil S."/>
            <person name="Pu L.-L."/>
            <person name="Saada N."/>
            <person name="Tang L."/>
            <person name="Weissenberger G."/>
            <person name="Zhu Y."/>
            <person name="Hemphill L."/>
            <person name="Shang Y."/>
            <person name="Youmans B."/>
            <person name="Ayvaz T."/>
            <person name="Ross M."/>
            <person name="Santibanez J."/>
            <person name="Aqrawi P."/>
            <person name="Gross S."/>
            <person name="Joshi V."/>
            <person name="Fowler G."/>
            <person name="Nazareth L."/>
            <person name="Reid J."/>
            <person name="Worley K."/>
            <person name="Petrosino J."/>
            <person name="Highlander S."/>
            <person name="Gibbs R."/>
        </authorList>
    </citation>
    <scope>NUCLEOTIDE SEQUENCE [LARGE SCALE GENOMIC DNA]</scope>
    <source>
        <strain evidence="10 11">DSM 15606</strain>
    </source>
</reference>
<gene>
    <name evidence="10" type="primary">phoZ</name>
    <name evidence="10" type="ORF">HMPREF9420_1807</name>
</gene>
<dbReference type="PRINTS" id="PR00113">
    <property type="entry name" value="ALKPHPHTASE"/>
</dbReference>
<evidence type="ECO:0000256" key="7">
    <source>
        <dbReference type="PIRSR" id="PIRSR601952-1"/>
    </source>
</evidence>
<evidence type="ECO:0000256" key="8">
    <source>
        <dbReference type="PIRSR" id="PIRSR601952-2"/>
    </source>
</evidence>
<feature type="binding site" evidence="8">
    <location>
        <position position="76"/>
    </location>
    <ligand>
        <name>Zn(2+)</name>
        <dbReference type="ChEBI" id="CHEBI:29105"/>
        <label>2</label>
    </ligand>
</feature>
<sequence>MLEIKHLGDVAQNVYKLQSMMIRKCFISAAVLLNTFVVYAQNSALQTFTLAHPYSVERIQPPKGKKVKNVILMIGDGMSLMHIQAAWTVNRGHLWIENAQTTGLSFTPASNRLITDSGSGGTSLATGYKTAYHAVGVDDEGRPLKSLVDYAKASGKSAGIAVTCRLWDATPCDFISHNHDRNNEQELVSEMINSPVDFVFGGGSKYFEHRKDKRNLFDELQKKGYYIARSLEDVQQNVKSGKVYCVPFEVDTPLPDERGDLLARASLTGITLLNQNKNGFFMMIEGSQLDDYGHFNQLDMLMKETLDFDQTIGKVMQWAAKDGETLVIITADHETGGMTIHGGDLATGTVTANFSTKDHTGTIVPVYAFGPGSQDFTGFMDNTEIFWKIKKLLKI</sequence>
<keyword evidence="5 8" id="KW-0862">Zinc</keyword>
<keyword evidence="6 8" id="KW-0460">Magnesium</keyword>
<keyword evidence="4 10" id="KW-0378">Hydrolase</keyword>
<dbReference type="eggNOG" id="COG1785">
    <property type="taxonomic scope" value="Bacteria"/>
</dbReference>
<feature type="binding site" evidence="8">
    <location>
        <position position="76"/>
    </location>
    <ligand>
        <name>Mg(2+)</name>
        <dbReference type="ChEBI" id="CHEBI:18420"/>
    </ligand>
</feature>
<feature type="binding site" evidence="8">
    <location>
        <position position="332"/>
    </location>
    <ligand>
        <name>Zn(2+)</name>
        <dbReference type="ChEBI" id="CHEBI:29105"/>
        <label>2</label>
    </ligand>
</feature>
<evidence type="ECO:0000256" key="6">
    <source>
        <dbReference type="ARBA" id="ARBA00022842"/>
    </source>
</evidence>
<dbReference type="InterPro" id="IPR001952">
    <property type="entry name" value="Alkaline_phosphatase"/>
</dbReference>
<protein>
    <submittedName>
        <fullName evidence="10">Alkaline phosphatase family protein</fullName>
        <ecNumber evidence="10">3.1.3.1</ecNumber>
    </submittedName>
</protein>
<evidence type="ECO:0000256" key="3">
    <source>
        <dbReference type="ARBA" id="ARBA00022723"/>
    </source>
</evidence>
<dbReference type="PANTHER" id="PTHR11596">
    <property type="entry name" value="ALKALINE PHOSPHATASE"/>
    <property type="match status" value="1"/>
</dbReference>
<evidence type="ECO:0000256" key="1">
    <source>
        <dbReference type="ARBA" id="ARBA00005984"/>
    </source>
</evidence>
<evidence type="ECO:0000313" key="11">
    <source>
        <dbReference type="Proteomes" id="UP000003874"/>
    </source>
</evidence>
<dbReference type="Gene3D" id="3.40.720.10">
    <property type="entry name" value="Alkaline Phosphatase, subunit A"/>
    <property type="match status" value="1"/>
</dbReference>
<feature type="binding site" evidence="8">
    <location>
        <position position="170"/>
    </location>
    <ligand>
        <name>Mg(2+)</name>
        <dbReference type="ChEBI" id="CHEBI:18420"/>
    </ligand>
</feature>
<dbReference type="SMART" id="SM00098">
    <property type="entry name" value="alkPPc"/>
    <property type="match status" value="1"/>
</dbReference>
<feature type="binding site" evidence="8">
    <location>
        <position position="294"/>
    </location>
    <ligand>
        <name>Zn(2+)</name>
        <dbReference type="ChEBI" id="CHEBI:29105"/>
        <label>2</label>
    </ligand>
</feature>
<dbReference type="AlphaFoldDB" id="E6MQN9"/>